<evidence type="ECO:0008006" key="4">
    <source>
        <dbReference type="Google" id="ProtNLM"/>
    </source>
</evidence>
<dbReference type="AlphaFoldDB" id="A0A7X0MY45"/>
<keyword evidence="3" id="KW-1185">Reference proteome</keyword>
<reference evidence="2 3" key="1">
    <citation type="submission" date="2020-08" db="EMBL/GenBank/DDBJ databases">
        <title>Genomic Encyclopedia of Type Strains, Phase IV (KMG-IV): sequencing the most valuable type-strain genomes for metagenomic binning, comparative biology and taxonomic classification.</title>
        <authorList>
            <person name="Goeker M."/>
        </authorList>
    </citation>
    <scope>NUCLEOTIDE SEQUENCE [LARGE SCALE GENOMIC DNA]</scope>
    <source>
        <strain evidence="2 3">DSM 22368</strain>
    </source>
</reference>
<evidence type="ECO:0000256" key="1">
    <source>
        <dbReference type="SAM" id="SignalP"/>
    </source>
</evidence>
<keyword evidence="1" id="KW-0732">Signal</keyword>
<organism evidence="2 3">
    <name type="scientific">Pseudoteredinibacter isoporae</name>
    <dbReference type="NCBI Taxonomy" id="570281"/>
    <lineage>
        <taxon>Bacteria</taxon>
        <taxon>Pseudomonadati</taxon>
        <taxon>Pseudomonadota</taxon>
        <taxon>Gammaproteobacteria</taxon>
        <taxon>Cellvibrionales</taxon>
        <taxon>Cellvibrionaceae</taxon>
        <taxon>Pseudoteredinibacter</taxon>
    </lineage>
</organism>
<sequence>MGFLFKPAPFFKLISAIGLLLLSVSSVAHQQKAGITNILINERSGKLEVAHRFYLHDAEHAIKHLFGKSADIYRDEKTQQRFADYLSSEFAIRTDDGRSVELDTLGYELDGKFIWVYQEIDIPKPLPGVLWFKQGALRALWSKQINTVNIEARNAKGARLGEGKALSLSFSAGDDWKSIELPEGW</sequence>
<name>A0A7X0MY45_9GAMM</name>
<comment type="caution">
    <text evidence="2">The sequence shown here is derived from an EMBL/GenBank/DDBJ whole genome shotgun (WGS) entry which is preliminary data.</text>
</comment>
<feature type="chain" id="PRO_5031534434" description="GLPGLI family protein" evidence="1">
    <location>
        <begin position="29"/>
        <end position="185"/>
    </location>
</feature>
<protein>
    <recommendedName>
        <fullName evidence="4">GLPGLI family protein</fullName>
    </recommendedName>
</protein>
<feature type="signal peptide" evidence="1">
    <location>
        <begin position="1"/>
        <end position="28"/>
    </location>
</feature>
<evidence type="ECO:0000313" key="2">
    <source>
        <dbReference type="EMBL" id="MBB6522679.1"/>
    </source>
</evidence>
<evidence type="ECO:0000313" key="3">
    <source>
        <dbReference type="Proteomes" id="UP000528457"/>
    </source>
</evidence>
<dbReference type="InterPro" id="IPR046525">
    <property type="entry name" value="DUF6702"/>
</dbReference>
<dbReference type="InParanoid" id="A0A7X0MY45"/>
<accession>A0A7X0MY45</accession>
<dbReference type="EMBL" id="JACHHT010000002">
    <property type="protein sequence ID" value="MBB6522679.1"/>
    <property type="molecule type" value="Genomic_DNA"/>
</dbReference>
<dbReference type="Pfam" id="PF20420">
    <property type="entry name" value="DUF6702"/>
    <property type="match status" value="1"/>
</dbReference>
<proteinExistence type="predicted"/>
<gene>
    <name evidence="2" type="ORF">HNR48_002964</name>
</gene>
<dbReference type="Proteomes" id="UP000528457">
    <property type="component" value="Unassembled WGS sequence"/>
</dbReference>
<dbReference type="RefSeq" id="WP_166845426.1">
    <property type="nucleotide sequence ID" value="NZ_JAAONY010000002.1"/>
</dbReference>